<reference evidence="1 2" key="1">
    <citation type="submission" date="2015-07" db="EMBL/GenBank/DDBJ databases">
        <title>The genome of Habropoda laboriosa.</title>
        <authorList>
            <person name="Pan H."/>
            <person name="Kapheim K."/>
        </authorList>
    </citation>
    <scope>NUCLEOTIDE SEQUENCE [LARGE SCALE GENOMIC DNA]</scope>
    <source>
        <strain evidence="1">0110345459</strain>
    </source>
</reference>
<protein>
    <recommendedName>
        <fullName evidence="3">Histone-lysine N-methyltransferase SETMAR</fullName>
    </recommendedName>
</protein>
<gene>
    <name evidence="1" type="ORF">WH47_08492</name>
</gene>
<dbReference type="Gene3D" id="3.30.420.10">
    <property type="entry name" value="Ribonuclease H-like superfamily/Ribonuclease H"/>
    <property type="match status" value="1"/>
</dbReference>
<feature type="non-terminal residue" evidence="1">
    <location>
        <position position="1"/>
    </location>
</feature>
<dbReference type="InterPro" id="IPR036397">
    <property type="entry name" value="RNaseH_sf"/>
</dbReference>
<name>A0A0L7QP65_9HYME</name>
<dbReference type="EMBL" id="KQ414827">
    <property type="protein sequence ID" value="KOC60422.1"/>
    <property type="molecule type" value="Genomic_DNA"/>
</dbReference>
<dbReference type="Proteomes" id="UP000053825">
    <property type="component" value="Unassembled WGS sequence"/>
</dbReference>
<keyword evidence="2" id="KW-1185">Reference proteome</keyword>
<organism evidence="1 2">
    <name type="scientific">Habropoda laboriosa</name>
    <dbReference type="NCBI Taxonomy" id="597456"/>
    <lineage>
        <taxon>Eukaryota</taxon>
        <taxon>Metazoa</taxon>
        <taxon>Ecdysozoa</taxon>
        <taxon>Arthropoda</taxon>
        <taxon>Hexapoda</taxon>
        <taxon>Insecta</taxon>
        <taxon>Pterygota</taxon>
        <taxon>Neoptera</taxon>
        <taxon>Endopterygota</taxon>
        <taxon>Hymenoptera</taxon>
        <taxon>Apocrita</taxon>
        <taxon>Aculeata</taxon>
        <taxon>Apoidea</taxon>
        <taxon>Anthophila</taxon>
        <taxon>Apidae</taxon>
        <taxon>Habropoda</taxon>
    </lineage>
</organism>
<sequence>ILHHNTPAHISMLVRDLLAKNSTNITSQASHSLDQATYEFFLLPRWKLPLRKRRFESSEIVKQNSLNELKAIPEI</sequence>
<evidence type="ECO:0000313" key="2">
    <source>
        <dbReference type="Proteomes" id="UP000053825"/>
    </source>
</evidence>
<proteinExistence type="predicted"/>
<accession>A0A0L7QP65</accession>
<dbReference type="AlphaFoldDB" id="A0A0L7QP65"/>
<evidence type="ECO:0000313" key="1">
    <source>
        <dbReference type="EMBL" id="KOC60422.1"/>
    </source>
</evidence>
<evidence type="ECO:0008006" key="3">
    <source>
        <dbReference type="Google" id="ProtNLM"/>
    </source>
</evidence>
<dbReference type="GO" id="GO:0003676">
    <property type="term" value="F:nucleic acid binding"/>
    <property type="evidence" value="ECO:0007669"/>
    <property type="project" value="InterPro"/>
</dbReference>